<reference evidence="2" key="1">
    <citation type="submission" date="2020-11" db="EMBL/GenBank/DDBJ databases">
        <authorList>
            <person name="Whiteford S."/>
        </authorList>
    </citation>
    <scope>NUCLEOTIDE SEQUENCE</scope>
</reference>
<dbReference type="EMBL" id="CAJHNJ030000005">
    <property type="protein sequence ID" value="CAG9098822.1"/>
    <property type="molecule type" value="Genomic_DNA"/>
</dbReference>
<proteinExistence type="predicted"/>
<name>A0A8S4DL68_PLUXY</name>
<organism evidence="2 3">
    <name type="scientific">Plutella xylostella</name>
    <name type="common">Diamondback moth</name>
    <name type="synonym">Plutella maculipennis</name>
    <dbReference type="NCBI Taxonomy" id="51655"/>
    <lineage>
        <taxon>Eukaryota</taxon>
        <taxon>Metazoa</taxon>
        <taxon>Ecdysozoa</taxon>
        <taxon>Arthropoda</taxon>
        <taxon>Hexapoda</taxon>
        <taxon>Insecta</taxon>
        <taxon>Pterygota</taxon>
        <taxon>Neoptera</taxon>
        <taxon>Endopterygota</taxon>
        <taxon>Lepidoptera</taxon>
        <taxon>Glossata</taxon>
        <taxon>Ditrysia</taxon>
        <taxon>Yponomeutoidea</taxon>
        <taxon>Plutellidae</taxon>
        <taxon>Plutella</taxon>
    </lineage>
</organism>
<evidence type="ECO:0000313" key="3">
    <source>
        <dbReference type="Proteomes" id="UP000653454"/>
    </source>
</evidence>
<gene>
    <name evidence="2" type="ORF">PLXY2_LOCUS2015</name>
</gene>
<keyword evidence="3" id="KW-1185">Reference proteome</keyword>
<sequence length="752" mass="85089">MNGNVCESYDPDEKFRRLKIVEFPCVFVGLQSSIIVTLEDDLNSAVYLRTNSKGQLMSFDDAQKVSPSHRAFDMKIIDNYRINITFKPTSECVSWAKVLSVSSSPKNIKVTFMNFLRRIVGPLINDIKKEKVAAAASANKSYKEVLKLYNTYQEITSLLQIRGCKLWTCQAMFLLSYDQFVLYTQNVKPASTNESMLYQTLSSDEDLYNRLTKQCWLDLILQFYKEFIFECCYIDNTGVSKEEHQKEDIMGIIIKWYNAQIDEQHHNERKNDKRKKVVTNLTGDLSDCIAITSAIINYCPFLKDHFSLFCEVDQGDADGSIITNACLIIEALNILKISFPLKCTHFLKPNLLRMLFLSVHLYVVLPMFKPRDTVEFHPPLLKSSQRSIAVFAAQQENFIYNFAIVNDPHNSFAAEKVAAAGNSKKQFVKVKYTANFVKEQKATLLVHGYNKTRLFDTFAVFELKGVAGTLSPLKKCTLHGQLYRPSKASLTISSPFQHSGPFKISIINDEPKVPVNLETVPKPKFHVHRLNLVEEEINLAGSSGKGGKDAHEEKVEFQIVCMSVQTECAWIWFTSEVGEFFISVATECRWDVPTGSLLAPVQPAEPCQGDSCQCSQETVIMLPHLNEILTDAVRYALQQNGSDTMMNVFDDLIESNVGRIVLGELFEESGTNMHEVDHILRNEKRYQVSGTGLRPHSPIITLKQHSLDILALPVVVTTDMATDKYSITLTSECGFDIRTYNIILTALTQADE</sequence>
<dbReference type="InterPro" id="IPR056343">
    <property type="entry name" value="CFAP47_dom"/>
</dbReference>
<evidence type="ECO:0000259" key="1">
    <source>
        <dbReference type="Pfam" id="PF24529"/>
    </source>
</evidence>
<accession>A0A8S4DL68</accession>
<feature type="domain" description="Cilia- and flagella-associated protein 47" evidence="1">
    <location>
        <begin position="136"/>
        <end position="229"/>
    </location>
</feature>
<dbReference type="AlphaFoldDB" id="A0A8S4DL68"/>
<dbReference type="GO" id="GO:0005929">
    <property type="term" value="C:cilium"/>
    <property type="evidence" value="ECO:0007669"/>
    <property type="project" value="TreeGrafter"/>
</dbReference>
<dbReference type="Pfam" id="PF24529">
    <property type="entry name" value="CFAP47"/>
    <property type="match status" value="1"/>
</dbReference>
<evidence type="ECO:0000313" key="2">
    <source>
        <dbReference type="EMBL" id="CAG9098822.1"/>
    </source>
</evidence>
<dbReference type="PANTHER" id="PTHR45912">
    <property type="entry name" value="CILIA- AND FLAGELLA-ASSOCIATED PROTEIN 47"/>
    <property type="match status" value="1"/>
</dbReference>
<comment type="caution">
    <text evidence="2">The sequence shown here is derived from an EMBL/GenBank/DDBJ whole genome shotgun (WGS) entry which is preliminary data.</text>
</comment>
<protein>
    <submittedName>
        <fullName evidence="2">(diamondback moth) hypothetical protein</fullName>
    </submittedName>
</protein>
<dbReference type="PANTHER" id="PTHR45912:SF3">
    <property type="entry name" value="CILIA- AND FLAGELLA-ASSOCIATED PROTEIN 47"/>
    <property type="match status" value="1"/>
</dbReference>
<dbReference type="GO" id="GO:0060271">
    <property type="term" value="P:cilium assembly"/>
    <property type="evidence" value="ECO:0007669"/>
    <property type="project" value="TreeGrafter"/>
</dbReference>
<dbReference type="Proteomes" id="UP000653454">
    <property type="component" value="Unassembled WGS sequence"/>
</dbReference>